<name>A0A0M0JZG6_9EUKA</name>
<dbReference type="EMBL" id="JWZX01001861">
    <property type="protein sequence ID" value="KOO32041.1"/>
    <property type="molecule type" value="Genomic_DNA"/>
</dbReference>
<dbReference type="PANTHER" id="PTHR12300">
    <property type="entry name" value="HVA22-LIKE PROTEINS"/>
    <property type="match status" value="1"/>
</dbReference>
<gene>
    <name evidence="11" type="ORF">Ctob_014235</name>
</gene>
<dbReference type="CDD" id="cd00030">
    <property type="entry name" value="C2"/>
    <property type="match status" value="1"/>
</dbReference>
<dbReference type="PROSITE" id="PS50106">
    <property type="entry name" value="PDZ"/>
    <property type="match status" value="1"/>
</dbReference>
<dbReference type="SUPFAM" id="SSF50156">
    <property type="entry name" value="PDZ domain-like"/>
    <property type="match status" value="1"/>
</dbReference>
<reference evidence="12" key="1">
    <citation type="journal article" date="2015" name="PLoS Genet.">
        <title>Genome Sequence and Transcriptome Analyses of Chrysochromulina tobin: Metabolic Tools for Enhanced Algal Fitness in the Prominent Order Prymnesiales (Haptophyceae).</title>
        <authorList>
            <person name="Hovde B.T."/>
            <person name="Deodato C.R."/>
            <person name="Hunsperger H.M."/>
            <person name="Ryken S.A."/>
            <person name="Yost W."/>
            <person name="Jha R.K."/>
            <person name="Patterson J."/>
            <person name="Monnat R.J. Jr."/>
            <person name="Barlow S.B."/>
            <person name="Starkenburg S.R."/>
            <person name="Cattolico R.A."/>
        </authorList>
    </citation>
    <scope>NUCLEOTIDE SEQUENCE</scope>
    <source>
        <strain evidence="12">CCMP291</strain>
    </source>
</reference>
<evidence type="ECO:0000313" key="12">
    <source>
        <dbReference type="Proteomes" id="UP000037460"/>
    </source>
</evidence>
<dbReference type="Pfam" id="PF03134">
    <property type="entry name" value="TB2_DP1_HVA22"/>
    <property type="match status" value="1"/>
</dbReference>
<dbReference type="SMART" id="SM00239">
    <property type="entry name" value="C2"/>
    <property type="match status" value="1"/>
</dbReference>
<dbReference type="Proteomes" id="UP000037460">
    <property type="component" value="Unassembled WGS sequence"/>
</dbReference>
<keyword evidence="8" id="KW-0732">Signal</keyword>
<evidence type="ECO:0000256" key="3">
    <source>
        <dbReference type="ARBA" id="ARBA00022692"/>
    </source>
</evidence>
<evidence type="ECO:0000259" key="9">
    <source>
        <dbReference type="PROSITE" id="PS50004"/>
    </source>
</evidence>
<comment type="caution">
    <text evidence="11">The sequence shown here is derived from an EMBL/GenBank/DDBJ whole genome shotgun (WGS) entry which is preliminary data.</text>
</comment>
<comment type="similarity">
    <text evidence="2">Belongs to the DP1 family.</text>
</comment>
<keyword evidence="4 7" id="KW-1133">Transmembrane helix</keyword>
<dbReference type="OrthoDB" id="10009287at2759"/>
<evidence type="ECO:0000256" key="7">
    <source>
        <dbReference type="SAM" id="Phobius"/>
    </source>
</evidence>
<keyword evidence="12" id="KW-1185">Reference proteome</keyword>
<dbReference type="SMART" id="SM00228">
    <property type="entry name" value="PDZ"/>
    <property type="match status" value="1"/>
</dbReference>
<feature type="chain" id="PRO_5005602322" evidence="8">
    <location>
        <begin position="29"/>
        <end position="1496"/>
    </location>
</feature>
<evidence type="ECO:0000256" key="4">
    <source>
        <dbReference type="ARBA" id="ARBA00022989"/>
    </source>
</evidence>
<dbReference type="InterPro" id="IPR004345">
    <property type="entry name" value="TB2_DP1_HVA22"/>
</dbReference>
<dbReference type="CDD" id="cd22249">
    <property type="entry name" value="UDM1_RNF168_RNF169-like"/>
    <property type="match status" value="1"/>
</dbReference>
<comment type="subcellular location">
    <subcellularLocation>
        <location evidence="1">Membrane</location>
        <topology evidence="1">Multi-pass membrane protein</topology>
    </subcellularLocation>
</comment>
<evidence type="ECO:0000256" key="2">
    <source>
        <dbReference type="ARBA" id="ARBA00008573"/>
    </source>
</evidence>
<feature type="transmembrane region" description="Helical" evidence="7">
    <location>
        <begin position="199"/>
        <end position="219"/>
    </location>
</feature>
<dbReference type="InterPro" id="IPR035892">
    <property type="entry name" value="C2_domain_sf"/>
</dbReference>
<dbReference type="InterPro" id="IPR000008">
    <property type="entry name" value="C2_dom"/>
</dbReference>
<evidence type="ECO:0000256" key="8">
    <source>
        <dbReference type="SAM" id="SignalP"/>
    </source>
</evidence>
<dbReference type="SUPFAM" id="SSF49562">
    <property type="entry name" value="C2 domain (Calcium/lipid-binding domain, CaLB)"/>
    <property type="match status" value="1"/>
</dbReference>
<dbReference type="Pfam" id="PF00595">
    <property type="entry name" value="PDZ"/>
    <property type="match status" value="1"/>
</dbReference>
<evidence type="ECO:0000256" key="5">
    <source>
        <dbReference type="ARBA" id="ARBA00023136"/>
    </source>
</evidence>
<feature type="coiled-coil region" evidence="6">
    <location>
        <begin position="895"/>
        <end position="922"/>
    </location>
</feature>
<evidence type="ECO:0000256" key="6">
    <source>
        <dbReference type="SAM" id="Coils"/>
    </source>
</evidence>
<dbReference type="Gene3D" id="2.30.42.10">
    <property type="match status" value="1"/>
</dbReference>
<dbReference type="InterPro" id="IPR036034">
    <property type="entry name" value="PDZ_sf"/>
</dbReference>
<feature type="non-terminal residue" evidence="11">
    <location>
        <position position="1496"/>
    </location>
</feature>
<dbReference type="PANTHER" id="PTHR12300:SF161">
    <property type="entry name" value="RECEPTOR EXPRESSION-ENHANCING PROTEIN"/>
    <property type="match status" value="1"/>
</dbReference>
<accession>A0A0M0JZG6</accession>
<proteinExistence type="inferred from homology"/>
<sequence length="1496" mass="162815">MFWNPVVSLLRMPPWALVSLGMGSVAKWQEIKQVSQLSWLAIRGTDGAKCELCTVLVGIMLAKLDVTALNDGTIDCQTICLGLPFKAQCIGTCGKIIGAMENSTAFPCNGAGFCPAVDEFGQVSCTGGPLGCTPKTACFYQFPGGCQLKPGVASWRRMTHLVSTEIGALGAAFRQRPPLCSQAKPNQPCILDPEGTGMLANYVGLGLYVYGLWCSLLAIESPGGDDDRQWLTFWLIALLLTFTEGFYDLLLSRLPIYYELKLSFLIWLIFRKGADEIYRELRRPVAWLVRRRRVEPLDEEVVALLPASLRERYATLKASLSSTSPSSSTQQPLLQPLQQPYRQVLEELCSSRELARCQGYVVNRHGIEAWQQLTKQWNRFDPRFLQLRIVRASGLPNLDDPDPASLDQSDAYVVAYLMAPSTAPITAPSTAPSTAPAVEQAPLAYGLAYGMLPAGMGEGVLASAFAAAAAYGPTALHELASKFRHYARVGLLDSRLPEGAYGRVSTRVVRDSREPYWNEAFELRLEGGATSSDGIYDNDEAPFTRLVLEVWDRDSFIFGRSDDDYRDDLIGVAEIKLTPLMDGRTHTYEDEPLRLPGRSEQRGAITVQLRFEGTLLIVAVQLFAANPMASGQAWHWEIIVVPDDPPRPPSFPSPAAPPSVQSYVVEWLEDDLHQKWIAEWIAVGVLLSLVVMLMWWLCVPAEGSSDAHVRLVDEEAKHSPPEPFEVVLQRKTPGEEIGIAIGADAENHVVVAGILPGTIAEAYGDAIQVLDRILKINGNDVTPETDFFALISPDVMEVRLLLLPADEGDRVNEGELSSKPASSSAEGWLSRCCRALRAAGSSTSTALVVMPGSPGGMPPDVFKLVLPPLPGFGAIPSARGPISARTMSAEAAEAVRELKEPIEGLERELRLARAEIAEQAALSKRFDLELGAQRQRVMLDESQLESKEALERQLNERIATCLVRHYQLLTEIQRAGVGREGTALGERLKVEREWTAQEVEDIAALGQSSVEMVQSLTPQKNMLMNIIDTFTEVDQTMSQADVQLSLALAALGTLASEHGDCPSLFVLRRADGRRLAPVLPPPEVLPAPKSGPPSTALSTIDQGELELFFLCAYDLQPSSDDAVLLIDRPVEFAKKVAPAILATLAVLHAAAKVPQLNEAMEQLSPILYEDLPSAPAAPVAVAVKDGAGALPPSPEDIYARFAGKGAKGGAEGKSAGEAAVAAYSADLLDWLSSCGVNVRDVQADLEALTAALTADDDAPLPPKRLFVTDFPDQLRAAYSHLGALSEHMQHELTCVSGATDGSLVWVRHDNTTSFEIATVGCALYTAQQRRQQLMEMEKAHMQSKASWNPFGSASKTPKSKKQKFALTLRTGADDAPPTPPAHELMQQLHSHVSSLERQTRRRVESARRAWCLALLMMCCSLTIVLLLGMQLVAMHVSVAYRERVAVAMHMVGGEPSDFSGTPASSSSPWWSWIFPLLPMPPPAPTLPPYPPARAPR</sequence>
<protein>
    <submittedName>
        <fullName evidence="11">Receptor expression-enhancing protein 5-like protein</fullName>
    </submittedName>
</protein>
<dbReference type="InterPro" id="IPR001478">
    <property type="entry name" value="PDZ"/>
</dbReference>
<evidence type="ECO:0000259" key="10">
    <source>
        <dbReference type="PROSITE" id="PS50106"/>
    </source>
</evidence>
<feature type="domain" description="PDZ" evidence="10">
    <location>
        <begin position="725"/>
        <end position="781"/>
    </location>
</feature>
<keyword evidence="3 7" id="KW-0812">Transmembrane</keyword>
<keyword evidence="11" id="KW-0675">Receptor</keyword>
<keyword evidence="6" id="KW-0175">Coiled coil</keyword>
<dbReference type="Pfam" id="PF00168">
    <property type="entry name" value="C2"/>
    <property type="match status" value="1"/>
</dbReference>
<feature type="signal peptide" evidence="8">
    <location>
        <begin position="1"/>
        <end position="28"/>
    </location>
</feature>
<feature type="transmembrane region" description="Helical" evidence="7">
    <location>
        <begin position="231"/>
        <end position="250"/>
    </location>
</feature>
<feature type="transmembrane region" description="Helical" evidence="7">
    <location>
        <begin position="1412"/>
        <end position="1433"/>
    </location>
</feature>
<keyword evidence="5 7" id="KW-0472">Membrane</keyword>
<dbReference type="PROSITE" id="PS50004">
    <property type="entry name" value="C2"/>
    <property type="match status" value="1"/>
</dbReference>
<organism evidence="11 12">
    <name type="scientific">Chrysochromulina tobinii</name>
    <dbReference type="NCBI Taxonomy" id="1460289"/>
    <lineage>
        <taxon>Eukaryota</taxon>
        <taxon>Haptista</taxon>
        <taxon>Haptophyta</taxon>
        <taxon>Prymnesiophyceae</taxon>
        <taxon>Prymnesiales</taxon>
        <taxon>Chrysochromulinaceae</taxon>
        <taxon>Chrysochromulina</taxon>
    </lineage>
</organism>
<evidence type="ECO:0000313" key="11">
    <source>
        <dbReference type="EMBL" id="KOO32041.1"/>
    </source>
</evidence>
<evidence type="ECO:0000256" key="1">
    <source>
        <dbReference type="ARBA" id="ARBA00004141"/>
    </source>
</evidence>
<feature type="domain" description="C2" evidence="9">
    <location>
        <begin position="364"/>
        <end position="590"/>
    </location>
</feature>
<dbReference type="Gene3D" id="2.60.40.150">
    <property type="entry name" value="C2 domain"/>
    <property type="match status" value="1"/>
</dbReference>
<dbReference type="GO" id="GO:0016020">
    <property type="term" value="C:membrane"/>
    <property type="evidence" value="ECO:0007669"/>
    <property type="project" value="UniProtKB-SubCell"/>
</dbReference>